<dbReference type="EMBL" id="RCMK01000001">
    <property type="protein sequence ID" value="KAG2955932.1"/>
    <property type="molecule type" value="Genomic_DNA"/>
</dbReference>
<dbReference type="Proteomes" id="UP000736787">
    <property type="component" value="Unassembled WGS sequence"/>
</dbReference>
<dbReference type="EMBL" id="RCMI01000004">
    <property type="protein sequence ID" value="KAG2944266.1"/>
    <property type="molecule type" value="Genomic_DNA"/>
</dbReference>
<feature type="domain" description="Tudor" evidence="2">
    <location>
        <begin position="63"/>
        <end position="124"/>
    </location>
</feature>
<evidence type="ECO:0000313" key="3">
    <source>
        <dbReference type="EMBL" id="KAG2869074.1"/>
    </source>
</evidence>
<protein>
    <recommendedName>
        <fullName evidence="2">Tudor domain-containing protein</fullName>
    </recommendedName>
</protein>
<organism evidence="4 8">
    <name type="scientific">Phytophthora cactorum</name>
    <dbReference type="NCBI Taxonomy" id="29920"/>
    <lineage>
        <taxon>Eukaryota</taxon>
        <taxon>Sar</taxon>
        <taxon>Stramenopiles</taxon>
        <taxon>Oomycota</taxon>
        <taxon>Peronosporomycetes</taxon>
        <taxon>Peronosporales</taxon>
        <taxon>Peronosporaceae</taxon>
        <taxon>Phytophthora</taxon>
    </lineage>
</organism>
<name>A0A8T1DUJ7_9STRA</name>
<reference evidence="4" key="1">
    <citation type="submission" date="2018-10" db="EMBL/GenBank/DDBJ databases">
        <title>Effector identification in a new, highly contiguous assembly of the strawberry crown rot pathogen Phytophthora cactorum.</title>
        <authorList>
            <person name="Armitage A.D."/>
            <person name="Nellist C.F."/>
            <person name="Bates H."/>
            <person name="Vickerstaff R.J."/>
            <person name="Harrison R.J."/>
        </authorList>
    </citation>
    <scope>NUCLEOTIDE SEQUENCE</scope>
    <source>
        <strain evidence="3">15-7</strain>
        <strain evidence="4">4032</strain>
        <strain evidence="5">4040</strain>
        <strain evidence="6">P415</strain>
        <strain evidence="7">P421</strain>
    </source>
</reference>
<evidence type="ECO:0000313" key="7">
    <source>
        <dbReference type="EMBL" id="KAG3226874.1"/>
    </source>
</evidence>
<evidence type="ECO:0000313" key="4">
    <source>
        <dbReference type="EMBL" id="KAG2944266.1"/>
    </source>
</evidence>
<accession>A0A8T1DUJ7</accession>
<dbReference type="SMART" id="SM00333">
    <property type="entry name" value="TUDOR"/>
    <property type="match status" value="2"/>
</dbReference>
<evidence type="ECO:0000313" key="8">
    <source>
        <dbReference type="Proteomes" id="UP000774804"/>
    </source>
</evidence>
<dbReference type="SUPFAM" id="SSF63748">
    <property type="entry name" value="Tudor/PWWP/MBT"/>
    <property type="match status" value="1"/>
</dbReference>
<dbReference type="EMBL" id="RCMV01000047">
    <property type="protein sequence ID" value="KAG3226874.1"/>
    <property type="molecule type" value="Genomic_DNA"/>
</dbReference>
<gene>
    <name evidence="3" type="ORF">PC113_g483</name>
    <name evidence="4" type="ORF">PC115_g363</name>
    <name evidence="5" type="ORF">PC117_g27</name>
    <name evidence="6" type="ORF">PC118_g271</name>
    <name evidence="7" type="ORF">PC129_g2541</name>
</gene>
<dbReference type="EMBL" id="RCML01000003">
    <property type="protein sequence ID" value="KAG3000325.1"/>
    <property type="molecule type" value="Genomic_DNA"/>
</dbReference>
<dbReference type="Proteomes" id="UP000697107">
    <property type="component" value="Unassembled WGS sequence"/>
</dbReference>
<feature type="compositionally biased region" description="Low complexity" evidence="1">
    <location>
        <begin position="13"/>
        <end position="28"/>
    </location>
</feature>
<dbReference type="CDD" id="cd20404">
    <property type="entry name" value="Tudor_Agenet_AtEML-like"/>
    <property type="match status" value="2"/>
</dbReference>
<evidence type="ECO:0000313" key="5">
    <source>
        <dbReference type="EMBL" id="KAG2955932.1"/>
    </source>
</evidence>
<dbReference type="AlphaFoldDB" id="A0A8T1DUJ7"/>
<evidence type="ECO:0000256" key="1">
    <source>
        <dbReference type="SAM" id="MobiDB-lite"/>
    </source>
</evidence>
<dbReference type="Gene3D" id="2.30.30.140">
    <property type="match status" value="2"/>
</dbReference>
<dbReference type="Proteomes" id="UP000774804">
    <property type="component" value="Unassembled WGS sequence"/>
</dbReference>
<proteinExistence type="predicted"/>
<dbReference type="VEuPathDB" id="FungiDB:PC110_g14854"/>
<dbReference type="Proteomes" id="UP000735874">
    <property type="component" value="Unassembled WGS sequence"/>
</dbReference>
<comment type="caution">
    <text evidence="4">The sequence shown here is derived from an EMBL/GenBank/DDBJ whole genome shotgun (WGS) entry which is preliminary data.</text>
</comment>
<evidence type="ECO:0000313" key="6">
    <source>
        <dbReference type="EMBL" id="KAG3000325.1"/>
    </source>
</evidence>
<dbReference type="InterPro" id="IPR002999">
    <property type="entry name" value="Tudor"/>
</dbReference>
<dbReference type="EMBL" id="RCMG01000005">
    <property type="protein sequence ID" value="KAG2869074.1"/>
    <property type="molecule type" value="Genomic_DNA"/>
</dbReference>
<feature type="region of interest" description="Disordered" evidence="1">
    <location>
        <begin position="1"/>
        <end position="60"/>
    </location>
</feature>
<feature type="domain" description="Tudor" evidence="2">
    <location>
        <begin position="141"/>
        <end position="200"/>
    </location>
</feature>
<dbReference type="Proteomes" id="UP000760860">
    <property type="component" value="Unassembled WGS sequence"/>
</dbReference>
<feature type="compositionally biased region" description="Acidic residues" evidence="1">
    <location>
        <begin position="29"/>
        <end position="47"/>
    </location>
</feature>
<evidence type="ECO:0000259" key="2">
    <source>
        <dbReference type="SMART" id="SM00333"/>
    </source>
</evidence>
<sequence>MASTSECSTDFEASGSVVSGSASAASQEQEYDDDEFDDYSDSFESSEPDAPGAAAVSSSTGHDLLDVGTRVQVFWREENEWFDGVIQSVAEGYEPRYHVHYDDGEQQWELQGPASVRPLPSTTGTDQYTQLQQMLPLSAQDARAMIDRRVVVYWPDEGEWYNGIVSAAQASPAAMKIEYDDGDSRWEQEHKFNTILLLSATTEEPLPSTFGPEDVQTAAPSSPEQVLYARPYRQVVSDHFQPVRKARPYRCVVEKHSESVIIPRRPYCERGYLHAVQKSLVCSRHTTPHSFQGEKADRIVQTTLSSWFTEP</sequence>